<evidence type="ECO:0000256" key="1">
    <source>
        <dbReference type="ARBA" id="ARBA00009075"/>
    </source>
</evidence>
<feature type="domain" description="Pyruvate/ketoisovalerate oxidoreductase catalytic" evidence="5">
    <location>
        <begin position="728"/>
        <end position="800"/>
    </location>
</feature>
<proteinExistence type="inferred from homology"/>
<keyword evidence="4" id="KW-0560">Oxidoreductase</keyword>
<dbReference type="CDD" id="cd07034">
    <property type="entry name" value="TPP_PYR_PFOR_IOR-alpha_like"/>
    <property type="match status" value="1"/>
</dbReference>
<dbReference type="Gene3D" id="2.40.160.10">
    <property type="entry name" value="Porin"/>
    <property type="match status" value="1"/>
</dbReference>
<name>A0A7L9GAZ1_9PSED</name>
<dbReference type="InterPro" id="IPR023614">
    <property type="entry name" value="Porin_dom_sf"/>
</dbReference>
<dbReference type="Pfam" id="PF03573">
    <property type="entry name" value="OprD"/>
    <property type="match status" value="1"/>
</dbReference>
<sequence>MPQGNPIVDPFHPGPGKVFITGIQALVRLQLMQRQLDEKKGLKTAELVSGYRGSPLGAYDLQLWKASTKLKEHNVVFQPGLNEDLAATALWGAQMHRAYGDTTTDGVFGIWYGKGPGVDRTGDVFRTANVIRTSKLGGVLAIAGDDHSAQSSMYPHQTDGIFQAVSMPVIQPSDVEELMSLGLAGIALSRFCGLWVGFKVTAEVIETAATLHLSTLPEFVEPQDFALPPHGLGWDSTLAWPAQRAELERRLIEERLPAVRAWVRANRLDRGVWRTNSPRLAIVTTGKAHQDVLQALADLDLGSEELKTLGVSLYKVAVSWPLETIGLIDFIRGHERVLVFEEKRSCIELQLKDALFNEAGQFRPVIMGKMDGNGSALLPEVGEFTPAMIAQVLVAQLADRDPSLESRLVDLVRNRCASSKSGLPGRRPYFCSGCPHNTSTKVPEGSRSGGGIGCHVMALSQPELRTSTFSQMGGEGVQWVGAAPFSGIDHIFQNLGDGTYQHSGLLAIRAAVAAGTNITFKILYNDAVAMTGGQPAEGGPSPVSIARQLDAEGVRHIHLVSDDPKAWRKNNELPRGIEIVDRSELDAVQRKLRSIMGVTGIIYEQTCAAEKRRRRKKGTLSDPDLQVYINPRVCEGCGDCSKQSNCIAVEPLETPFGRKRAVNQSACNKDTSCTKGLCPSFVEVKGAKLKKPDKAQLAQLAVEMLASLPMPVVPPLAGNYNILCAGIGGTGVLTVGALLGAAAHVQGLAASVLDFTGLSPKNGSVLSQVRLARTEEEIHAVRIGAGTVDLLLAADLLVAAGEESQIRLSPHRTRGVVNLDAAPTADVIQNRDMIIEIDGLTLDLGRIDRVNQRDSSDTEELTVFNAGKRNIVLGQAKTSDEFVFGGGRYQWSPELATSYYYGGLDGIYKQHLVYLVHQLPLVAGQNLKSDLRFAHSSGEGGSNVDNDTFGALFTYKLGGHGFSVGYQHLSGRTGFAYVNGADNVLPNQVQINDFGNQEEHSWQVRYDYDFAALGVPGLTMMTRYLSGDNVDRGPGLSDGKTWERNTDLYYVIQSGLLKNFGIRLRNASTRSNFLSDMDESRLILSCSLALW</sequence>
<evidence type="ECO:0000256" key="3">
    <source>
        <dbReference type="ARBA" id="ARBA00022729"/>
    </source>
</evidence>
<dbReference type="NCBIfam" id="NF009589">
    <property type="entry name" value="PRK13030.1"/>
    <property type="match status" value="1"/>
</dbReference>
<protein>
    <submittedName>
        <fullName evidence="6">Indolepyruvate ferredoxin oxidoreductase family protein</fullName>
    </submittedName>
</protein>
<evidence type="ECO:0000259" key="5">
    <source>
        <dbReference type="Pfam" id="PF01558"/>
    </source>
</evidence>
<dbReference type="EMBL" id="CP062699">
    <property type="protein sequence ID" value="QOJ89564.1"/>
    <property type="molecule type" value="Genomic_DNA"/>
</dbReference>
<dbReference type="GO" id="GO:0015288">
    <property type="term" value="F:porin activity"/>
    <property type="evidence" value="ECO:0007669"/>
    <property type="project" value="TreeGrafter"/>
</dbReference>
<dbReference type="InterPro" id="IPR019752">
    <property type="entry name" value="Pyrv/ketoisovalerate_OxRed_cat"/>
</dbReference>
<organism evidence="6 7">
    <name type="scientific">Pseudomonas taiwanensis</name>
    <dbReference type="NCBI Taxonomy" id="470150"/>
    <lineage>
        <taxon>Bacteria</taxon>
        <taxon>Pseudomonadati</taxon>
        <taxon>Pseudomonadota</taxon>
        <taxon>Gammaproteobacteria</taxon>
        <taxon>Pseudomonadales</taxon>
        <taxon>Pseudomonadaceae</taxon>
        <taxon>Pseudomonas</taxon>
    </lineage>
</organism>
<dbReference type="NCBIfam" id="NF009588">
    <property type="entry name" value="PRK13029.1"/>
    <property type="match status" value="1"/>
</dbReference>
<dbReference type="SUPFAM" id="SSF52518">
    <property type="entry name" value="Thiamin diphosphate-binding fold (THDP-binding)"/>
    <property type="match status" value="2"/>
</dbReference>
<evidence type="ECO:0000313" key="6">
    <source>
        <dbReference type="EMBL" id="QOJ89564.1"/>
    </source>
</evidence>
<dbReference type="RefSeq" id="WP_192907350.1">
    <property type="nucleotide sequence ID" value="NZ_CP062699.1"/>
</dbReference>
<keyword evidence="7" id="KW-1185">Reference proteome</keyword>
<dbReference type="KEGG" id="ptai:ICN73_17035"/>
<dbReference type="GO" id="GO:0016903">
    <property type="term" value="F:oxidoreductase activity, acting on the aldehyde or oxo group of donors"/>
    <property type="evidence" value="ECO:0007669"/>
    <property type="project" value="InterPro"/>
</dbReference>
<gene>
    <name evidence="6" type="ORF">ICN73_17035</name>
</gene>
<dbReference type="Gene3D" id="3.40.920.10">
    <property type="entry name" value="Pyruvate-ferredoxin oxidoreductase, PFOR, domain III"/>
    <property type="match status" value="1"/>
</dbReference>
<accession>A0A7L9GAZ1</accession>
<dbReference type="InterPro" id="IPR029061">
    <property type="entry name" value="THDP-binding"/>
</dbReference>
<dbReference type="Pfam" id="PF01558">
    <property type="entry name" value="POR"/>
    <property type="match status" value="1"/>
</dbReference>
<dbReference type="SUPFAM" id="SSF53323">
    <property type="entry name" value="Pyruvate-ferredoxin oxidoreductase, PFOR, domain III"/>
    <property type="match status" value="1"/>
</dbReference>
<evidence type="ECO:0000256" key="4">
    <source>
        <dbReference type="ARBA" id="ARBA00023002"/>
    </source>
</evidence>
<reference evidence="6" key="1">
    <citation type="submission" date="2020-09" db="EMBL/GenBank/DDBJ databases">
        <title>Complete genome sequence of Pseudomonas taiwanensis CC, a plant growth-promoting and biotite-weathering strain.</title>
        <authorList>
            <person name="Cheng C."/>
        </authorList>
    </citation>
    <scope>NUCLEOTIDE SEQUENCE [LARGE SCALE GENOMIC DNA]</scope>
    <source>
        <strain evidence="6">WRS8</strain>
    </source>
</reference>
<dbReference type="Gene3D" id="3.40.50.970">
    <property type="match status" value="1"/>
</dbReference>
<dbReference type="InterPro" id="IPR002869">
    <property type="entry name" value="Pyrv_flavodox_OxRed_cen"/>
</dbReference>
<dbReference type="InterPro" id="IPR009014">
    <property type="entry name" value="Transketo_C/PFOR_II"/>
</dbReference>
<dbReference type="PANTHER" id="PTHR34596:SF2">
    <property type="entry name" value="CHITOPORIN"/>
    <property type="match status" value="1"/>
</dbReference>
<evidence type="ECO:0000313" key="7">
    <source>
        <dbReference type="Proteomes" id="UP000593847"/>
    </source>
</evidence>
<evidence type="ECO:0000256" key="2">
    <source>
        <dbReference type="ARBA" id="ARBA00022448"/>
    </source>
</evidence>
<dbReference type="InterPro" id="IPR002880">
    <property type="entry name" value="Pyrv_Fd/Flavodoxin_OxRdtase_N"/>
</dbReference>
<keyword evidence="3" id="KW-0732">Signal</keyword>
<dbReference type="PANTHER" id="PTHR34596">
    <property type="entry name" value="CHITOPORIN"/>
    <property type="match status" value="1"/>
</dbReference>
<comment type="similarity">
    <text evidence="1">Belongs to the outer membrane porin (Opr) (TC 1.B.25) family.</text>
</comment>
<dbReference type="SUPFAM" id="SSF52922">
    <property type="entry name" value="TK C-terminal domain-like"/>
    <property type="match status" value="1"/>
</dbReference>
<dbReference type="GO" id="GO:0016020">
    <property type="term" value="C:membrane"/>
    <property type="evidence" value="ECO:0007669"/>
    <property type="project" value="InterPro"/>
</dbReference>
<dbReference type="AlphaFoldDB" id="A0A7L9GAZ1"/>
<dbReference type="InterPro" id="IPR005318">
    <property type="entry name" value="OM_porin_bac"/>
</dbReference>
<dbReference type="Proteomes" id="UP000593847">
    <property type="component" value="Chromosome"/>
</dbReference>
<keyword evidence="2" id="KW-0813">Transport</keyword>